<dbReference type="Proteomes" id="UP000280296">
    <property type="component" value="Unassembled WGS sequence"/>
</dbReference>
<dbReference type="GO" id="GO:0016887">
    <property type="term" value="F:ATP hydrolysis activity"/>
    <property type="evidence" value="ECO:0007669"/>
    <property type="project" value="InterPro"/>
</dbReference>
<dbReference type="InterPro" id="IPR017871">
    <property type="entry name" value="ABC_transporter-like_CS"/>
</dbReference>
<accession>A0A432MH58</accession>
<dbReference type="RefSeq" id="WP_126726552.1">
    <property type="nucleotide sequence ID" value="NZ_RYZH01000032.1"/>
</dbReference>
<evidence type="ECO:0000256" key="1">
    <source>
        <dbReference type="ARBA" id="ARBA00022448"/>
    </source>
</evidence>
<evidence type="ECO:0000313" key="7">
    <source>
        <dbReference type="Proteomes" id="UP000280296"/>
    </source>
</evidence>
<dbReference type="EMBL" id="RYZH01000032">
    <property type="protein sequence ID" value="RUL86318.1"/>
    <property type="molecule type" value="Genomic_DNA"/>
</dbReference>
<proteinExistence type="inferred from homology"/>
<dbReference type="GO" id="GO:0098796">
    <property type="term" value="C:membrane protein complex"/>
    <property type="evidence" value="ECO:0007669"/>
    <property type="project" value="UniProtKB-ARBA"/>
</dbReference>
<comment type="similarity">
    <text evidence="4">Belongs to the ABC transporter superfamily. Macrolide exporter (TC 3.A.1.122) family.</text>
</comment>
<dbReference type="PANTHER" id="PTHR24220">
    <property type="entry name" value="IMPORT ATP-BINDING PROTEIN"/>
    <property type="match status" value="1"/>
</dbReference>
<dbReference type="InterPro" id="IPR003439">
    <property type="entry name" value="ABC_transporter-like_ATP-bd"/>
</dbReference>
<dbReference type="GO" id="GO:0005886">
    <property type="term" value="C:plasma membrane"/>
    <property type="evidence" value="ECO:0007669"/>
    <property type="project" value="TreeGrafter"/>
</dbReference>
<dbReference type="InterPro" id="IPR027417">
    <property type="entry name" value="P-loop_NTPase"/>
</dbReference>
<evidence type="ECO:0000256" key="3">
    <source>
        <dbReference type="ARBA" id="ARBA00022840"/>
    </source>
</evidence>
<keyword evidence="2" id="KW-0547">Nucleotide-binding</keyword>
<sequence>MIDVVDVIKTYRRGEQRVEALRGISCQIPRGACAFIVGPSGSGKSTLLYLLGALDRPAGGSIRIDGADLTGMSEADLNAYRRDHIGFIFQSFNLIGNLTALENVLIPFLPRGVSASLRDRAEALLDEVGLSDRKHHRPRQLSGGEQQRVAIARALIKDPVLVLADEPTGELDSKTGDEIYRILRRLQTERATTLVVVTHDRRFIRPDDLVLEIQDGQLLTDS</sequence>
<dbReference type="AlphaFoldDB" id="A0A432MH58"/>
<feature type="domain" description="ABC transporter" evidence="5">
    <location>
        <begin position="2"/>
        <end position="222"/>
    </location>
</feature>
<reference evidence="6 7" key="2">
    <citation type="submission" date="2019-01" db="EMBL/GenBank/DDBJ databases">
        <title>Tautonia sociabilis, a novel thermotolerant planctomycete of Isosphaeraceae family, isolated from a 4000 m deep subterranean habitat.</title>
        <authorList>
            <person name="Kovaleva O.L."/>
            <person name="Elcheninov A.G."/>
            <person name="Van Heerden E."/>
            <person name="Toshchakov S.V."/>
            <person name="Novikov A."/>
            <person name="Bonch-Osmolovskaya E.A."/>
            <person name="Kublanov I.V."/>
        </authorList>
    </citation>
    <scope>NUCLEOTIDE SEQUENCE [LARGE SCALE GENOMIC DNA]</scope>
    <source>
        <strain evidence="6 7">GM2012</strain>
    </source>
</reference>
<dbReference type="Pfam" id="PF00005">
    <property type="entry name" value="ABC_tran"/>
    <property type="match status" value="1"/>
</dbReference>
<dbReference type="CDD" id="cd03255">
    <property type="entry name" value="ABC_MJ0796_LolCDE_FtsE"/>
    <property type="match status" value="1"/>
</dbReference>
<evidence type="ECO:0000313" key="6">
    <source>
        <dbReference type="EMBL" id="RUL86318.1"/>
    </source>
</evidence>
<dbReference type="PROSITE" id="PS00211">
    <property type="entry name" value="ABC_TRANSPORTER_1"/>
    <property type="match status" value="1"/>
</dbReference>
<dbReference type="FunFam" id="3.40.50.300:FF:000032">
    <property type="entry name" value="Export ABC transporter ATP-binding protein"/>
    <property type="match status" value="1"/>
</dbReference>
<dbReference type="GO" id="GO:0005524">
    <property type="term" value="F:ATP binding"/>
    <property type="evidence" value="ECO:0007669"/>
    <property type="project" value="UniProtKB-KW"/>
</dbReference>
<dbReference type="OrthoDB" id="273392at2"/>
<dbReference type="InterPro" id="IPR017911">
    <property type="entry name" value="MacB-like_ATP-bd"/>
</dbReference>
<dbReference type="SUPFAM" id="SSF52540">
    <property type="entry name" value="P-loop containing nucleoside triphosphate hydrolases"/>
    <property type="match status" value="1"/>
</dbReference>
<dbReference type="GO" id="GO:0022857">
    <property type="term" value="F:transmembrane transporter activity"/>
    <property type="evidence" value="ECO:0007669"/>
    <property type="project" value="TreeGrafter"/>
</dbReference>
<keyword evidence="1" id="KW-0813">Transport</keyword>
<dbReference type="Gene3D" id="3.40.50.300">
    <property type="entry name" value="P-loop containing nucleotide triphosphate hydrolases"/>
    <property type="match status" value="1"/>
</dbReference>
<protein>
    <submittedName>
        <fullName evidence="6">ABC transporter ATP-binding protein</fullName>
    </submittedName>
</protein>
<dbReference type="SMART" id="SM00382">
    <property type="entry name" value="AAA"/>
    <property type="match status" value="1"/>
</dbReference>
<dbReference type="InterPro" id="IPR003593">
    <property type="entry name" value="AAA+_ATPase"/>
</dbReference>
<dbReference type="PROSITE" id="PS50893">
    <property type="entry name" value="ABC_TRANSPORTER_2"/>
    <property type="match status" value="1"/>
</dbReference>
<keyword evidence="7" id="KW-1185">Reference proteome</keyword>
<name>A0A432MH58_9BACT</name>
<keyword evidence="3 6" id="KW-0067">ATP-binding</keyword>
<organism evidence="6 7">
    <name type="scientific">Tautonia sociabilis</name>
    <dbReference type="NCBI Taxonomy" id="2080755"/>
    <lineage>
        <taxon>Bacteria</taxon>
        <taxon>Pseudomonadati</taxon>
        <taxon>Planctomycetota</taxon>
        <taxon>Planctomycetia</taxon>
        <taxon>Isosphaerales</taxon>
        <taxon>Isosphaeraceae</taxon>
        <taxon>Tautonia</taxon>
    </lineage>
</organism>
<dbReference type="InterPro" id="IPR015854">
    <property type="entry name" value="ABC_transpr_LolD-like"/>
</dbReference>
<evidence type="ECO:0000256" key="4">
    <source>
        <dbReference type="ARBA" id="ARBA00038388"/>
    </source>
</evidence>
<comment type="caution">
    <text evidence="6">The sequence shown here is derived from an EMBL/GenBank/DDBJ whole genome shotgun (WGS) entry which is preliminary data.</text>
</comment>
<evidence type="ECO:0000259" key="5">
    <source>
        <dbReference type="PROSITE" id="PS50893"/>
    </source>
</evidence>
<evidence type="ECO:0000256" key="2">
    <source>
        <dbReference type="ARBA" id="ARBA00022741"/>
    </source>
</evidence>
<reference evidence="6 7" key="1">
    <citation type="submission" date="2018-12" db="EMBL/GenBank/DDBJ databases">
        <authorList>
            <person name="Toschakov S.V."/>
        </authorList>
    </citation>
    <scope>NUCLEOTIDE SEQUENCE [LARGE SCALE GENOMIC DNA]</scope>
    <source>
        <strain evidence="6 7">GM2012</strain>
    </source>
</reference>
<gene>
    <name evidence="6" type="ORF">TsocGM_16465</name>
</gene>